<dbReference type="InterPro" id="IPR055741">
    <property type="entry name" value="DUF7317"/>
</dbReference>
<comment type="caution">
    <text evidence="2">The sequence shown here is derived from an EMBL/GenBank/DDBJ whole genome shotgun (WGS) entry which is preliminary data.</text>
</comment>
<organism evidence="2 3">
    <name type="scientific">Halobium salinum</name>
    <dbReference type="NCBI Taxonomy" id="1364940"/>
    <lineage>
        <taxon>Archaea</taxon>
        <taxon>Methanobacteriati</taxon>
        <taxon>Methanobacteriota</taxon>
        <taxon>Stenosarchaea group</taxon>
        <taxon>Halobacteria</taxon>
        <taxon>Halobacteriales</taxon>
        <taxon>Haloferacaceae</taxon>
        <taxon>Halobium</taxon>
    </lineage>
</organism>
<accession>A0ABD5PFS8</accession>
<reference evidence="2 3" key="1">
    <citation type="journal article" date="2019" name="Int. J. Syst. Evol. Microbiol.">
        <title>The Global Catalogue of Microorganisms (GCM) 10K type strain sequencing project: providing services to taxonomists for standard genome sequencing and annotation.</title>
        <authorList>
            <consortium name="The Broad Institute Genomics Platform"/>
            <consortium name="The Broad Institute Genome Sequencing Center for Infectious Disease"/>
            <person name="Wu L."/>
            <person name="Ma J."/>
        </authorList>
    </citation>
    <scope>NUCLEOTIDE SEQUENCE [LARGE SCALE GENOMIC DNA]</scope>
    <source>
        <strain evidence="2 3">CGMCC 1.12553</strain>
    </source>
</reference>
<sequence>MHTTSLAQALTLYRSGTLTLAQAATRAGRSEREFLTAMEKFGVARRPEPPTVDATAERPVGAD</sequence>
<evidence type="ECO:0000313" key="3">
    <source>
        <dbReference type="Proteomes" id="UP001595921"/>
    </source>
</evidence>
<dbReference type="AlphaFoldDB" id="A0ABD5PFS8"/>
<proteinExistence type="predicted"/>
<dbReference type="EMBL" id="JBHSDS010000008">
    <property type="protein sequence ID" value="MFC4359692.1"/>
    <property type="molecule type" value="Genomic_DNA"/>
</dbReference>
<dbReference type="Pfam" id="PF24001">
    <property type="entry name" value="DUF7317"/>
    <property type="match status" value="1"/>
</dbReference>
<evidence type="ECO:0000256" key="1">
    <source>
        <dbReference type="SAM" id="MobiDB-lite"/>
    </source>
</evidence>
<feature type="region of interest" description="Disordered" evidence="1">
    <location>
        <begin position="44"/>
        <end position="63"/>
    </location>
</feature>
<keyword evidence="3" id="KW-1185">Reference proteome</keyword>
<name>A0ABD5PFS8_9EURY</name>
<dbReference type="RefSeq" id="WP_267621469.1">
    <property type="nucleotide sequence ID" value="NZ_JAODIW010000006.1"/>
</dbReference>
<dbReference type="Proteomes" id="UP001595921">
    <property type="component" value="Unassembled WGS sequence"/>
</dbReference>
<gene>
    <name evidence="2" type="ORF">ACFO0N_17240</name>
</gene>
<protein>
    <submittedName>
        <fullName evidence="2">Uncharacterized protein</fullName>
    </submittedName>
</protein>
<evidence type="ECO:0000313" key="2">
    <source>
        <dbReference type="EMBL" id="MFC4359692.1"/>
    </source>
</evidence>